<name>A0A1W6SNX1_9PROT</name>
<dbReference type="SUPFAM" id="SSF101478">
    <property type="entry name" value="ADP-ribosylglycohydrolase"/>
    <property type="match status" value="2"/>
</dbReference>
<dbReference type="Gene3D" id="1.10.4080.10">
    <property type="entry name" value="ADP-ribosylation/Crystallin J1"/>
    <property type="match status" value="1"/>
</dbReference>
<evidence type="ECO:0000313" key="2">
    <source>
        <dbReference type="EMBL" id="ARO87493.1"/>
    </source>
</evidence>
<organism evidence="2 3">
    <name type="scientific">Nitrosospira lacus</name>
    <dbReference type="NCBI Taxonomy" id="1288494"/>
    <lineage>
        <taxon>Bacteria</taxon>
        <taxon>Pseudomonadati</taxon>
        <taxon>Pseudomonadota</taxon>
        <taxon>Betaproteobacteria</taxon>
        <taxon>Nitrosomonadales</taxon>
        <taxon>Nitrosomonadaceae</taxon>
        <taxon>Nitrosospira</taxon>
    </lineage>
</organism>
<accession>A0A1W6SNX1</accession>
<dbReference type="InterPro" id="IPR036705">
    <property type="entry name" value="Ribosyl_crysJ1_sf"/>
</dbReference>
<keyword evidence="3" id="KW-1185">Reference proteome</keyword>
<gene>
    <name evidence="2" type="ORF">EBAPG3_006750</name>
</gene>
<dbReference type="GO" id="GO:0046872">
    <property type="term" value="F:metal ion binding"/>
    <property type="evidence" value="ECO:0007669"/>
    <property type="project" value="UniProtKB-KW"/>
</dbReference>
<evidence type="ECO:0000256" key="1">
    <source>
        <dbReference type="PIRSR" id="PIRSR605502-1"/>
    </source>
</evidence>
<dbReference type="AlphaFoldDB" id="A0A1W6SNX1"/>
<reference evidence="2 3" key="1">
    <citation type="journal article" date="2015" name="Int. J. Syst. Evol. Microbiol.">
        <title>Nitrosospira lacus sp. nov., a psychrotolerant, ammonia-oxidizing bacterium from sandy lake sediment.</title>
        <authorList>
            <person name="Urakawa H."/>
            <person name="Garcia J.C."/>
            <person name="Nielsen J.L."/>
            <person name="Le V.Q."/>
            <person name="Kozlowski J.A."/>
            <person name="Stein L.Y."/>
            <person name="Lim C.K."/>
            <person name="Pommerening-Roser A."/>
            <person name="Martens-Habbena W."/>
            <person name="Stahl D.A."/>
            <person name="Klotz M.G."/>
        </authorList>
    </citation>
    <scope>NUCLEOTIDE SEQUENCE [LARGE SCALE GENOMIC DNA]</scope>
    <source>
        <strain evidence="2 3">APG3</strain>
    </source>
</reference>
<sequence>MRNALWGLFIGDALAMPAHWFYSLKNVRQYFDGGIRGYEPPPHPHPESFMVGMTYHPDIETANRLGRCYDILHAHARFYDTSYSDLAIGSLERESEHGNRVPRLEDRFHYHDGLKAGENTLGAHLVRVLLRSVIRAGRYDPQDFLEAFVKYLTTPGENRDPYTEIYLRRWFENYSRGLPPHACAELQRNIWSIGSHGALVRPLVLTMLVESAYQGLGFAVEHQCLTHRSENAASSLGILVPLLNSLVKGIDPVEVISVYARSLRTPQITGEELFTAYREHGGPGNIPKAEMWQLHVRLNDAPYEVFQLARQHAEPEVVRHLLATACYPEHGLPLLLYLIVKHNLGIEASLLANANAGGDNVHRGMIMGLITGASGYDLPDHLVEGLIDRKELKIEIDAFVDVALRGNAF</sequence>
<feature type="binding site" evidence="1">
    <location>
        <position position="120"/>
    </location>
    <ligand>
        <name>Mg(2+)</name>
        <dbReference type="ChEBI" id="CHEBI:18420"/>
        <label>1</label>
    </ligand>
</feature>
<comment type="cofactor">
    <cofactor evidence="1">
        <name>Mg(2+)</name>
        <dbReference type="ChEBI" id="CHEBI:18420"/>
    </cofactor>
    <text evidence="1">Binds 2 magnesium ions per subunit.</text>
</comment>
<dbReference type="InterPro" id="IPR005502">
    <property type="entry name" value="Ribosyl_crysJ1"/>
</dbReference>
<evidence type="ECO:0000313" key="3">
    <source>
        <dbReference type="Proteomes" id="UP000012179"/>
    </source>
</evidence>
<dbReference type="Pfam" id="PF03747">
    <property type="entry name" value="ADP_ribosyl_GH"/>
    <property type="match status" value="1"/>
</dbReference>
<dbReference type="Proteomes" id="UP000012179">
    <property type="component" value="Chromosome"/>
</dbReference>
<proteinExistence type="predicted"/>
<protein>
    <submittedName>
        <fullName evidence="2">ADP-ribosylation protein</fullName>
    </submittedName>
</protein>
<dbReference type="KEGG" id="nlc:EBAPG3_006750"/>
<dbReference type="EMBL" id="CP021106">
    <property type="protein sequence ID" value="ARO87493.1"/>
    <property type="molecule type" value="Genomic_DNA"/>
</dbReference>
<keyword evidence="1" id="KW-0479">Metal-binding</keyword>
<dbReference type="eggNOG" id="COG1397">
    <property type="taxonomic scope" value="Bacteria"/>
</dbReference>
<keyword evidence="1" id="KW-0460">Magnesium</keyword>
<feature type="binding site" evidence="1">
    <location>
        <position position="359"/>
    </location>
    <ligand>
        <name>Mg(2+)</name>
        <dbReference type="ChEBI" id="CHEBI:18420"/>
        <label>1</label>
    </ligand>
</feature>